<dbReference type="AlphaFoldDB" id="A0A061EUD7"/>
<evidence type="ECO:0000313" key="3">
    <source>
        <dbReference type="Proteomes" id="UP000026915"/>
    </source>
</evidence>
<evidence type="ECO:0000259" key="1">
    <source>
        <dbReference type="Pfam" id="PF03478"/>
    </source>
</evidence>
<dbReference type="Gramene" id="EOY08027">
    <property type="protein sequence ID" value="EOY08027"/>
    <property type="gene ID" value="TCM_022350"/>
</dbReference>
<sequence length="267" mass="30056">MASMELKDMEPVENKDFPSDLISQRHPLLVISHGKQHQKKTFFSISSDRHYPGIIPEVENKLICTSSFGWLVLREDSHECCVLNLESREKIQLPALDMNSSFCILTASPSDCNCYIVFIHGKDNKIIFKFCRPGDQEFSSQTFEGFPCSLSSVAFFGGKIICSLYPESFLLTAEIVGSTLQFSDLITKEVPPFVSAPKLLSQSHLVEFSGEMLLVYRFRFISGSCWDMGFTVFKLDFSKRALEEVISIGENAIFLDEDHGICCPATD</sequence>
<dbReference type="InterPro" id="IPR005174">
    <property type="entry name" value="KIB1-4_b-propeller"/>
</dbReference>
<protein>
    <recommendedName>
        <fullName evidence="1">KIB1-4 beta-propeller domain-containing protein</fullName>
    </recommendedName>
</protein>
<name>A0A061EUD7_THECC</name>
<evidence type="ECO:0000313" key="2">
    <source>
        <dbReference type="EMBL" id="EOY08027.1"/>
    </source>
</evidence>
<feature type="domain" description="KIB1-4 beta-propeller" evidence="1">
    <location>
        <begin position="42"/>
        <end position="267"/>
    </location>
</feature>
<dbReference type="Proteomes" id="UP000026915">
    <property type="component" value="Chromosome 5"/>
</dbReference>
<dbReference type="InParanoid" id="A0A061EUD7"/>
<dbReference type="HOGENOM" id="CLU_1043582_0_0_1"/>
<proteinExistence type="predicted"/>
<dbReference type="PANTHER" id="PTHR40891">
    <property type="entry name" value="DUF295 DOMAIN-CONTAINING PROTEIN"/>
    <property type="match status" value="1"/>
</dbReference>
<accession>A0A061EUD7</accession>
<reference evidence="2 3" key="1">
    <citation type="journal article" date="2013" name="Genome Biol.">
        <title>The genome sequence of the most widely cultivated cacao type and its use to identify candidate genes regulating pod color.</title>
        <authorList>
            <person name="Motamayor J.C."/>
            <person name="Mockaitis K."/>
            <person name="Schmutz J."/>
            <person name="Haiminen N."/>
            <person name="Iii D.L."/>
            <person name="Cornejo O."/>
            <person name="Findley S.D."/>
            <person name="Zheng P."/>
            <person name="Utro F."/>
            <person name="Royaert S."/>
            <person name="Saski C."/>
            <person name="Jenkins J."/>
            <person name="Podicheti R."/>
            <person name="Zhao M."/>
            <person name="Scheffler B.E."/>
            <person name="Stack J.C."/>
            <person name="Feltus F.A."/>
            <person name="Mustiga G.M."/>
            <person name="Amores F."/>
            <person name="Phillips W."/>
            <person name="Marelli J.P."/>
            <person name="May G.D."/>
            <person name="Shapiro H."/>
            <person name="Ma J."/>
            <person name="Bustamante C.D."/>
            <person name="Schnell R.J."/>
            <person name="Main D."/>
            <person name="Gilbert D."/>
            <person name="Parida L."/>
            <person name="Kuhn D.N."/>
        </authorList>
    </citation>
    <scope>NUCLEOTIDE SEQUENCE [LARGE SCALE GENOMIC DNA]</scope>
    <source>
        <strain evidence="3">cv. Matina 1-6</strain>
    </source>
</reference>
<dbReference type="EMBL" id="CM001883">
    <property type="protein sequence ID" value="EOY08027.1"/>
    <property type="molecule type" value="Genomic_DNA"/>
</dbReference>
<keyword evidence="3" id="KW-1185">Reference proteome</keyword>
<organism evidence="2 3">
    <name type="scientific">Theobroma cacao</name>
    <name type="common">Cacao</name>
    <name type="synonym">Cocoa</name>
    <dbReference type="NCBI Taxonomy" id="3641"/>
    <lineage>
        <taxon>Eukaryota</taxon>
        <taxon>Viridiplantae</taxon>
        <taxon>Streptophyta</taxon>
        <taxon>Embryophyta</taxon>
        <taxon>Tracheophyta</taxon>
        <taxon>Spermatophyta</taxon>
        <taxon>Magnoliopsida</taxon>
        <taxon>eudicotyledons</taxon>
        <taxon>Gunneridae</taxon>
        <taxon>Pentapetalae</taxon>
        <taxon>rosids</taxon>
        <taxon>malvids</taxon>
        <taxon>Malvales</taxon>
        <taxon>Malvaceae</taxon>
        <taxon>Byttnerioideae</taxon>
        <taxon>Theobroma</taxon>
    </lineage>
</organism>
<dbReference type="Pfam" id="PF03478">
    <property type="entry name" value="Beta-prop_KIB1-4"/>
    <property type="match status" value="1"/>
</dbReference>
<gene>
    <name evidence="2" type="ORF">TCM_022350</name>
</gene>
<dbReference type="PANTHER" id="PTHR40891:SF1">
    <property type="entry name" value="DUF295 DOMAIN-CONTAINING PROTEIN"/>
    <property type="match status" value="1"/>
</dbReference>
<dbReference type="OMA" id="EDSHECC"/>